<feature type="transmembrane region" description="Helical" evidence="1">
    <location>
        <begin position="12"/>
        <end position="31"/>
    </location>
</feature>
<name>A0ABZ0HYL6_9GAMM</name>
<evidence type="ECO:0000313" key="3">
    <source>
        <dbReference type="Proteomes" id="UP001626537"/>
    </source>
</evidence>
<feature type="transmembrane region" description="Helical" evidence="1">
    <location>
        <begin position="55"/>
        <end position="76"/>
    </location>
</feature>
<feature type="transmembrane region" description="Helical" evidence="1">
    <location>
        <begin position="107"/>
        <end position="126"/>
    </location>
</feature>
<organism evidence="2 3">
    <name type="scientific">Congregibacter variabilis</name>
    <dbReference type="NCBI Taxonomy" id="3081200"/>
    <lineage>
        <taxon>Bacteria</taxon>
        <taxon>Pseudomonadati</taxon>
        <taxon>Pseudomonadota</taxon>
        <taxon>Gammaproteobacteria</taxon>
        <taxon>Cellvibrionales</taxon>
        <taxon>Halieaceae</taxon>
        <taxon>Congregibacter</taxon>
    </lineage>
</organism>
<protein>
    <recommendedName>
        <fullName evidence="4">DoxX protein</fullName>
    </recommendedName>
</protein>
<gene>
    <name evidence="2" type="ORF">R0135_09065</name>
</gene>
<proteinExistence type="predicted"/>
<keyword evidence="1" id="KW-0812">Transmembrane</keyword>
<keyword evidence="3" id="KW-1185">Reference proteome</keyword>
<dbReference type="EMBL" id="CP136864">
    <property type="protein sequence ID" value="WOJ91940.1"/>
    <property type="molecule type" value="Genomic_DNA"/>
</dbReference>
<keyword evidence="1" id="KW-0472">Membrane</keyword>
<sequence length="141" mass="16277">MRASQTEDMRVAIALFSLRISIFVVFLVWTLDKLTNYQHSSGVILHYYHLEVSRWFLIVLGLLELALLLAFLFGLWKTASYGLVLLAHLASTIASFWRLFPPYELHQLLYFGSLPLLAACFALFLLRDRDCMMNIAVPRHT</sequence>
<dbReference type="Proteomes" id="UP001626537">
    <property type="component" value="Chromosome"/>
</dbReference>
<evidence type="ECO:0000313" key="2">
    <source>
        <dbReference type="EMBL" id="WOJ91940.1"/>
    </source>
</evidence>
<reference evidence="2 3" key="1">
    <citation type="submission" date="2023-10" db="EMBL/GenBank/DDBJ databases">
        <title>Two novel species belonging to the OM43/NOR5 clade.</title>
        <authorList>
            <person name="Park M."/>
        </authorList>
    </citation>
    <scope>NUCLEOTIDE SEQUENCE [LARGE SCALE GENOMIC DNA]</scope>
    <source>
        <strain evidence="2 3">IMCC43200</strain>
    </source>
</reference>
<evidence type="ECO:0000256" key="1">
    <source>
        <dbReference type="SAM" id="Phobius"/>
    </source>
</evidence>
<dbReference type="RefSeq" id="WP_407346506.1">
    <property type="nucleotide sequence ID" value="NZ_CP136864.1"/>
</dbReference>
<accession>A0ABZ0HYL6</accession>
<feature type="transmembrane region" description="Helical" evidence="1">
    <location>
        <begin position="83"/>
        <end position="101"/>
    </location>
</feature>
<evidence type="ECO:0008006" key="4">
    <source>
        <dbReference type="Google" id="ProtNLM"/>
    </source>
</evidence>
<keyword evidence="1" id="KW-1133">Transmembrane helix</keyword>